<comment type="caution">
    <text evidence="1">The sequence shown here is derived from an EMBL/GenBank/DDBJ whole genome shotgun (WGS) entry which is preliminary data.</text>
</comment>
<protein>
    <submittedName>
        <fullName evidence="1">IS3 family transposase</fullName>
    </submittedName>
</protein>
<dbReference type="AlphaFoldDB" id="A0A7V8SYF0"/>
<dbReference type="EMBL" id="JACDQQ010001786">
    <property type="protein sequence ID" value="MBA0087013.1"/>
    <property type="molecule type" value="Genomic_DNA"/>
</dbReference>
<proteinExistence type="predicted"/>
<sequence length="111" mass="12454">EYKQRILQEADSAAATPGGVGALLRREGLYSSHLGNWRRERSQGIQEALAPRKRGPKSQRIPLAEENQKLRRQVGQLTEKLRKAELIIDVQKKVAALLGHPIPEVDPEEQS</sequence>
<accession>A0A7V8SYF0</accession>
<dbReference type="Proteomes" id="UP000567293">
    <property type="component" value="Unassembled WGS sequence"/>
</dbReference>
<organism evidence="1 2">
    <name type="scientific">Candidatus Acidiferrum panamense</name>
    <dbReference type="NCBI Taxonomy" id="2741543"/>
    <lineage>
        <taxon>Bacteria</taxon>
        <taxon>Pseudomonadati</taxon>
        <taxon>Acidobacteriota</taxon>
        <taxon>Terriglobia</taxon>
        <taxon>Candidatus Acidiferrales</taxon>
        <taxon>Candidatus Acidiferrum</taxon>
    </lineage>
</organism>
<feature type="non-terminal residue" evidence="1">
    <location>
        <position position="1"/>
    </location>
</feature>
<name>A0A7V8SYF0_9BACT</name>
<keyword evidence="2" id="KW-1185">Reference proteome</keyword>
<gene>
    <name evidence="1" type="ORF">HRJ53_18680</name>
</gene>
<evidence type="ECO:0000313" key="1">
    <source>
        <dbReference type="EMBL" id="MBA0087013.1"/>
    </source>
</evidence>
<reference evidence="1" key="1">
    <citation type="submission" date="2020-06" db="EMBL/GenBank/DDBJ databases">
        <title>Legume-microbial interactions unlock mineral nutrients during tropical forest succession.</title>
        <authorList>
            <person name="Epihov D.Z."/>
        </authorList>
    </citation>
    <scope>NUCLEOTIDE SEQUENCE [LARGE SCALE GENOMIC DNA]</scope>
    <source>
        <strain evidence="1">Pan2503</strain>
    </source>
</reference>
<evidence type="ECO:0000313" key="2">
    <source>
        <dbReference type="Proteomes" id="UP000567293"/>
    </source>
</evidence>